<evidence type="ECO:0000313" key="1">
    <source>
        <dbReference type="EMBL" id="QEC75448.1"/>
    </source>
</evidence>
<accession>A0A5B8VYR2</accession>
<keyword evidence="2" id="KW-1185">Reference proteome</keyword>
<dbReference type="Pfam" id="PF11731">
    <property type="entry name" value="Cdd1"/>
    <property type="match status" value="1"/>
</dbReference>
<dbReference type="OrthoDB" id="666031at2"/>
<sequence length="174" mass="20031">MKKNIDLKLNADEKAVLKSQKIKINTLAGYAPDEIAAILKASPQRAKEIAALMEFQSIPSLGINFASELIEQGYYSLKQLEGKDPVELYNAFEKHWGAWADPCVEDSYRLLAHYIVHRDETKRWWNFTAERKAYRAQHGFPADRPARPWYDLPQYPKMKQYADGLNKDTGTVKL</sequence>
<dbReference type="AlphaFoldDB" id="A0A5B8VYR2"/>
<dbReference type="KEGG" id="mgk:FSB76_05620"/>
<reference evidence="1 2" key="1">
    <citation type="journal article" date="2013" name="J. Microbiol.">
        <title>Mucilaginibacter ginsenosidivorax sp. nov., with ginsenoside converting activity isolated from sediment.</title>
        <authorList>
            <person name="Kim J.K."/>
            <person name="Choi T.E."/>
            <person name="Liu Q.M."/>
            <person name="Park H.Y."/>
            <person name="Yi T.H."/>
            <person name="Yoon M.H."/>
            <person name="Kim S.C."/>
            <person name="Im W.T."/>
        </authorList>
    </citation>
    <scope>NUCLEOTIDE SEQUENCE [LARGE SCALE GENOMIC DNA]</scope>
    <source>
        <strain evidence="1 2">KHI28</strain>
    </source>
</reference>
<dbReference type="InterPro" id="IPR021725">
    <property type="entry name" value="Cdd1"/>
</dbReference>
<protein>
    <submittedName>
        <fullName evidence="1">Pathogenicity locus</fullName>
    </submittedName>
</protein>
<dbReference type="EMBL" id="CP042437">
    <property type="protein sequence ID" value="QEC75448.1"/>
    <property type="molecule type" value="Genomic_DNA"/>
</dbReference>
<dbReference type="RefSeq" id="WP_147052594.1">
    <property type="nucleotide sequence ID" value="NZ_CP042437.1"/>
</dbReference>
<dbReference type="Proteomes" id="UP000321362">
    <property type="component" value="Chromosome"/>
</dbReference>
<organism evidence="1 2">
    <name type="scientific">Mucilaginibacter ginsenosidivorax</name>
    <dbReference type="NCBI Taxonomy" id="862126"/>
    <lineage>
        <taxon>Bacteria</taxon>
        <taxon>Pseudomonadati</taxon>
        <taxon>Bacteroidota</taxon>
        <taxon>Sphingobacteriia</taxon>
        <taxon>Sphingobacteriales</taxon>
        <taxon>Sphingobacteriaceae</taxon>
        <taxon>Mucilaginibacter</taxon>
    </lineage>
</organism>
<gene>
    <name evidence="1" type="ORF">FSB76_05620</name>
</gene>
<evidence type="ECO:0000313" key="2">
    <source>
        <dbReference type="Proteomes" id="UP000321362"/>
    </source>
</evidence>
<name>A0A5B8VYR2_9SPHI</name>
<proteinExistence type="predicted"/>